<comment type="caution">
    <text evidence="6">The sequence shown here is derived from an EMBL/GenBank/DDBJ whole genome shotgun (WGS) entry which is preliminary data.</text>
</comment>
<evidence type="ECO:0000259" key="5">
    <source>
        <dbReference type="Pfam" id="PF00296"/>
    </source>
</evidence>
<accession>A0A9W4E1M8</accession>
<keyword evidence="1" id="KW-0285">Flavoprotein</keyword>
<name>A0A9W4E1M8_9ACTN</name>
<dbReference type="InterPro" id="IPR036661">
    <property type="entry name" value="Luciferase-like_sf"/>
</dbReference>
<evidence type="ECO:0000313" key="7">
    <source>
        <dbReference type="Proteomes" id="UP001153328"/>
    </source>
</evidence>
<dbReference type="Gene3D" id="3.20.20.30">
    <property type="entry name" value="Luciferase-like domain"/>
    <property type="match status" value="1"/>
</dbReference>
<dbReference type="GO" id="GO:0046306">
    <property type="term" value="P:alkanesulfonate catabolic process"/>
    <property type="evidence" value="ECO:0007669"/>
    <property type="project" value="TreeGrafter"/>
</dbReference>
<dbReference type="SUPFAM" id="SSF51679">
    <property type="entry name" value="Bacterial luciferase-like"/>
    <property type="match status" value="1"/>
</dbReference>
<dbReference type="InterPro" id="IPR019921">
    <property type="entry name" value="Lucif-like_OxRdtase_Rv2161c"/>
</dbReference>
<organism evidence="6 7">
    <name type="scientific">Actinacidiphila bryophytorum</name>
    <dbReference type="NCBI Taxonomy" id="1436133"/>
    <lineage>
        <taxon>Bacteria</taxon>
        <taxon>Bacillati</taxon>
        <taxon>Actinomycetota</taxon>
        <taxon>Actinomycetes</taxon>
        <taxon>Kitasatosporales</taxon>
        <taxon>Streptomycetaceae</taxon>
        <taxon>Actinacidiphila</taxon>
    </lineage>
</organism>
<proteinExistence type="predicted"/>
<keyword evidence="7" id="KW-1185">Reference proteome</keyword>
<dbReference type="Proteomes" id="UP001153328">
    <property type="component" value="Unassembled WGS sequence"/>
</dbReference>
<keyword evidence="4" id="KW-0503">Monooxygenase</keyword>
<dbReference type="InterPro" id="IPR011251">
    <property type="entry name" value="Luciferase-like_dom"/>
</dbReference>
<dbReference type="InterPro" id="IPR050172">
    <property type="entry name" value="SsuD_RutA_monooxygenase"/>
</dbReference>
<keyword evidence="3" id="KW-0560">Oxidoreductase</keyword>
<dbReference type="AlphaFoldDB" id="A0A9W4E1M8"/>
<evidence type="ECO:0000256" key="4">
    <source>
        <dbReference type="ARBA" id="ARBA00023033"/>
    </source>
</evidence>
<gene>
    <name evidence="6" type="ORF">SBRY_11127</name>
</gene>
<dbReference type="EMBL" id="CAJVAX010000001">
    <property type="protein sequence ID" value="CAG7608291.1"/>
    <property type="molecule type" value="Genomic_DNA"/>
</dbReference>
<sequence>MKFGFIMFPTQDAIPPGDFGVLLEDRGFESLFMPDHTHIPAVTPERYDVMNLPPEFKNGMDAFVALGAIAQATTTLQIGTAVVLVTERDPIVTAKEVASVDVLSGGRMNFGVGPGWINQEMRNHGTHPDDRWAVMRERVQAMQQVWTRDIASYHGDFVDFDRITSWPKPVRKPYPPVLVAGNGPNVAKRVIAYGDEWIPMVRPGVLDQIAEFKKTARKPGSDQPIPVTLFGGELDDVDSYAAAGIDRVLFWVRPAGTAAMTRTVDQIALRLGSRLR</sequence>
<dbReference type="NCBIfam" id="TIGR03619">
    <property type="entry name" value="F420_Rv2161c"/>
    <property type="match status" value="1"/>
</dbReference>
<dbReference type="Pfam" id="PF00296">
    <property type="entry name" value="Bac_luciferase"/>
    <property type="match status" value="1"/>
</dbReference>
<dbReference type="PANTHER" id="PTHR42847:SF4">
    <property type="entry name" value="ALKANESULFONATE MONOOXYGENASE-RELATED"/>
    <property type="match status" value="1"/>
</dbReference>
<evidence type="ECO:0000256" key="1">
    <source>
        <dbReference type="ARBA" id="ARBA00022630"/>
    </source>
</evidence>
<dbReference type="RefSeq" id="WP_205043461.1">
    <property type="nucleotide sequence ID" value="NZ_CAJVAX010000001.1"/>
</dbReference>
<evidence type="ECO:0000313" key="6">
    <source>
        <dbReference type="EMBL" id="CAG7608291.1"/>
    </source>
</evidence>
<reference evidence="6" key="1">
    <citation type="submission" date="2021-06" db="EMBL/GenBank/DDBJ databases">
        <authorList>
            <person name="Arsene-Ploetze F."/>
        </authorList>
    </citation>
    <scope>NUCLEOTIDE SEQUENCE</scope>
    <source>
        <strain evidence="6">SBRY1</strain>
    </source>
</reference>
<dbReference type="GO" id="GO:0008726">
    <property type="term" value="F:alkanesulfonate monooxygenase activity"/>
    <property type="evidence" value="ECO:0007669"/>
    <property type="project" value="TreeGrafter"/>
</dbReference>
<protein>
    <submittedName>
        <fullName evidence="6">LLM class F420-dependent oxidoreductase</fullName>
    </submittedName>
</protein>
<evidence type="ECO:0000256" key="3">
    <source>
        <dbReference type="ARBA" id="ARBA00023002"/>
    </source>
</evidence>
<feature type="domain" description="Luciferase-like" evidence="5">
    <location>
        <begin position="19"/>
        <end position="223"/>
    </location>
</feature>
<evidence type="ECO:0000256" key="2">
    <source>
        <dbReference type="ARBA" id="ARBA00022643"/>
    </source>
</evidence>
<dbReference type="PANTHER" id="PTHR42847">
    <property type="entry name" value="ALKANESULFONATE MONOOXYGENASE"/>
    <property type="match status" value="1"/>
</dbReference>
<keyword evidence="2" id="KW-0288">FMN</keyword>